<feature type="repeat" description="WD" evidence="4">
    <location>
        <begin position="1120"/>
        <end position="1151"/>
    </location>
</feature>
<protein>
    <recommendedName>
        <fullName evidence="5">Novel STAND NTPase 1 domain-containing protein</fullName>
    </recommendedName>
</protein>
<feature type="repeat" description="WD" evidence="4">
    <location>
        <begin position="1448"/>
        <end position="1479"/>
    </location>
</feature>
<dbReference type="PANTHER" id="PTHR15622">
    <property type="entry name" value="WD40 REPEAT PROTEIN"/>
    <property type="match status" value="1"/>
</dbReference>
<feature type="repeat" description="WD" evidence="4">
    <location>
        <begin position="1038"/>
        <end position="1069"/>
    </location>
</feature>
<feature type="repeat" description="WD" evidence="4">
    <location>
        <begin position="1202"/>
        <end position="1234"/>
    </location>
</feature>
<feature type="repeat" description="WD" evidence="4">
    <location>
        <begin position="1530"/>
        <end position="1561"/>
    </location>
</feature>
<dbReference type="InterPro" id="IPR020472">
    <property type="entry name" value="WD40_PAC1"/>
</dbReference>
<comment type="caution">
    <text evidence="6">The sequence shown here is derived from an EMBL/GenBank/DDBJ whole genome shotgun (WGS) entry which is preliminary data.</text>
</comment>
<feature type="repeat" description="WD" evidence="4">
    <location>
        <begin position="1284"/>
        <end position="1318"/>
    </location>
</feature>
<dbReference type="OrthoDB" id="433942at2"/>
<dbReference type="SUPFAM" id="SSF48452">
    <property type="entry name" value="TPR-like"/>
    <property type="match status" value="1"/>
</dbReference>
<feature type="repeat" description="WD" evidence="4">
    <location>
        <begin position="1407"/>
        <end position="1438"/>
    </location>
</feature>
<dbReference type="PRINTS" id="PR00320">
    <property type="entry name" value="GPROTEINBRPT"/>
</dbReference>
<proteinExistence type="predicted"/>
<dbReference type="InterPro" id="IPR036322">
    <property type="entry name" value="WD40_repeat_dom_sf"/>
</dbReference>
<evidence type="ECO:0000256" key="1">
    <source>
        <dbReference type="ARBA" id="ARBA00022574"/>
    </source>
</evidence>
<feature type="repeat" description="WD" evidence="4">
    <location>
        <begin position="997"/>
        <end position="1028"/>
    </location>
</feature>
<organism evidence="6 7">
    <name type="scientific">Aliterella atlantica CENA595</name>
    <dbReference type="NCBI Taxonomy" id="1618023"/>
    <lineage>
        <taxon>Bacteria</taxon>
        <taxon>Bacillati</taxon>
        <taxon>Cyanobacteriota</taxon>
        <taxon>Cyanophyceae</taxon>
        <taxon>Chroococcidiopsidales</taxon>
        <taxon>Aliterellaceae</taxon>
        <taxon>Aliterella</taxon>
    </lineage>
</organism>
<evidence type="ECO:0000313" key="7">
    <source>
        <dbReference type="Proteomes" id="UP000032452"/>
    </source>
</evidence>
<dbReference type="InterPro" id="IPR001680">
    <property type="entry name" value="WD40_rpt"/>
</dbReference>
<evidence type="ECO:0000256" key="3">
    <source>
        <dbReference type="ARBA" id="ARBA00022786"/>
    </source>
</evidence>
<dbReference type="SUPFAM" id="SSF52540">
    <property type="entry name" value="P-loop containing nucleoside triphosphate hydrolases"/>
    <property type="match status" value="1"/>
</dbReference>
<dbReference type="STRING" id="1618023.UH38_06310"/>
<evidence type="ECO:0000256" key="2">
    <source>
        <dbReference type="ARBA" id="ARBA00022737"/>
    </source>
</evidence>
<dbReference type="CDD" id="cd00200">
    <property type="entry name" value="WD40"/>
    <property type="match status" value="2"/>
</dbReference>
<dbReference type="InterPro" id="IPR015943">
    <property type="entry name" value="WD40/YVTN_repeat-like_dom_sf"/>
</dbReference>
<keyword evidence="1 4" id="KW-0853">WD repeat</keyword>
<feature type="repeat" description="WD" evidence="4">
    <location>
        <begin position="1243"/>
        <end position="1274"/>
    </location>
</feature>
<feature type="domain" description="Novel STAND NTPase 1" evidence="5">
    <location>
        <begin position="513"/>
        <end position="865"/>
    </location>
</feature>
<dbReference type="PROSITE" id="PS50294">
    <property type="entry name" value="WD_REPEATS_REGION"/>
    <property type="match status" value="15"/>
</dbReference>
<evidence type="ECO:0000256" key="4">
    <source>
        <dbReference type="PROSITE-ProRule" id="PRU00221"/>
    </source>
</evidence>
<keyword evidence="2" id="KW-0677">Repeat</keyword>
<gene>
    <name evidence="6" type="ORF">UH38_06310</name>
</gene>
<feature type="repeat" description="WD" evidence="4">
    <location>
        <begin position="1366"/>
        <end position="1397"/>
    </location>
</feature>
<feature type="repeat" description="WD" evidence="4">
    <location>
        <begin position="1571"/>
        <end position="1612"/>
    </location>
</feature>
<name>A0A0D8ZV99_9CYAN</name>
<sequence>MSKLRQSEDITAYNQESLEALIQAIDLSQGQFTLILIRCNYASVREQIIYQLQKQCPVRIESLALQKSVRTLYSTIKTSLSDRTPAALMVRGLESVSAIEQVLVATNQVREEFRKIFPFPLLIWVTDEVLQKMIRLAPDFESWATTYEFAIATKELISFLVQTTDEVFAKVLEMGAGKFLDNAALNLEIGSSRRFQLESAWRDLQARGINLQPELAASLEFVLGRDASSSMEQSLQHYERSLAFWQQSSNLERKGCLLFSIGLWWRTYAVLHRAQYDRACTKAKEYYQQCIATFEQANRPDLQAKFINALGDVLQKLKLWNELEIVAGQALNLHKIDSDAVRLAYAYGLLAEVALAKTDWTQAHLSAQEALQILANAQYVQSTRTEDDNSSLNRANTYHRGWYVLLLAIAQQHLGNIASAIQNLKTAKAETKPQHDPQLYIRILETLRALYFNAGKYLEAFTLKQEQRSIEQQYGFRAFIGAGQLQPQGQVINLALVPSDRQATVAQIIAASGRQPDVEALLVRMSSHDNALTILHGQSGVGKSSLIDAGLVPVLKERGVGEQSALPIVLRNYTDWEQELGQNLVEALAENWNNINISTQINTSKKILEQLQQNRQYNIKTIFIFDQFAQLFFVKQQAERKPFWEFLRDCLNTSAVKVIIAIREDYLYYLLEAERLTANNGTRNAILKDILSKNNRYSLGNFSTTEAKEIIQKLTARSQFDLEPDLVEEMVKDLGKSGEVRPIELQVVGAQLQTDNIQTLEKYRQFGPKEKLVQRFLAEVVKDCGSPNEDIAQLVLYLLTDEKLTRPLRTRNELISEANKILNDLADKETELELILNIFVASGLVSLLQEVHIQRYQLVHDYLISFIRQQSEKGLIAKIKEEQRKSKLIEKQYRQLQKWIFAALFAVPMTIVIGILAYRATVLAYKATINARQAEIAKTNALITSSKALLNSNQEFDALVSGLQAVQGLKSDRTQQQTEVKEVIQQALYQVRERNRLEGHSDVVFGTIFSPDGQTIVSVSGDKTVKLWRRDGTLIKTLIGHNDSVVDASFSPDGRMLATASYDRTIKLWRRDGTLLTTLSGHKDQIWHVNFSPDGQIIASASRDKTVKLWRRDGTLITTLTGHQGWVGRVSFSPDNQQIASASSDKTVKLWRRNGTLITTLKGHTSTVLDVVFSPDGQIIASASSDNTVRLWRRNGTLLTTLKGHNAEVYRVSFSPNSQLIASASADNTVKLWQRNGKLFNTLRGHSAEVYRVNFSPDGQSVASASADKTVKLWRRSGTLLATLTGHKDSVIDISFSPDGNTLASASYDKTVKLWQLRGTYGTYLIGHINGVYSTSFSPDGQQIASASADDTIKLWQRDGTLLRTISGNSNGVYSISFSPDGSAIASASLDNTIKLWRRNGDLFKTLAGHSNSVYDVSFSPDSQIFASASADNTVRLWRRDGTLLKTLTGHQDIVYGVSFSPDGQIVASASLDDTIKIWRRDGTLIKTIAGNSNGVYDVSFSPDGQIIASASGYGTVKLWRSDGTLFKTLVGHKNSVFRVSFSPDGQKIASASGDGTVKIWRRDGTLLTTLIGHKAGVIDVSFAPDSKSVASASNDNTVIVWTLLDDLVVSSCNWLRDYLKTEGNDSLCSK</sequence>
<dbReference type="InterPro" id="IPR011990">
    <property type="entry name" value="TPR-like_helical_dom_sf"/>
</dbReference>
<feature type="repeat" description="WD" evidence="4">
    <location>
        <begin position="1079"/>
        <end position="1110"/>
    </location>
</feature>
<dbReference type="SUPFAM" id="SSF50978">
    <property type="entry name" value="WD40 repeat-like"/>
    <property type="match status" value="2"/>
</dbReference>
<evidence type="ECO:0000259" key="5">
    <source>
        <dbReference type="Pfam" id="PF20703"/>
    </source>
</evidence>
<dbReference type="Pfam" id="PF00400">
    <property type="entry name" value="WD40"/>
    <property type="match status" value="15"/>
</dbReference>
<dbReference type="InterPro" id="IPR049052">
    <property type="entry name" value="nSTAND1"/>
</dbReference>
<dbReference type="Gene3D" id="2.130.10.10">
    <property type="entry name" value="YVTN repeat-like/Quinoprotein amine dehydrogenase"/>
    <property type="match status" value="5"/>
</dbReference>
<reference evidence="6 7" key="1">
    <citation type="submission" date="2015-02" db="EMBL/GenBank/DDBJ databases">
        <title>Draft genome of a novel marine cyanobacterium (Chroococcales) isolated from South Atlantic Ocean.</title>
        <authorList>
            <person name="Rigonato J."/>
            <person name="Alvarenga D.O."/>
            <person name="Branco L.H."/>
            <person name="Varani A.M."/>
            <person name="Brandini F.P."/>
            <person name="Fiore M.F."/>
        </authorList>
    </citation>
    <scope>NUCLEOTIDE SEQUENCE [LARGE SCALE GENOMIC DNA]</scope>
    <source>
        <strain evidence="6 7">CENA595</strain>
    </source>
</reference>
<keyword evidence="3" id="KW-0833">Ubl conjugation pathway</keyword>
<dbReference type="GO" id="GO:0000209">
    <property type="term" value="P:protein polyubiquitination"/>
    <property type="evidence" value="ECO:0007669"/>
    <property type="project" value="TreeGrafter"/>
</dbReference>
<dbReference type="PATRIC" id="fig|1618023.3.peg.2740"/>
<dbReference type="Pfam" id="PF20703">
    <property type="entry name" value="nSTAND1"/>
    <property type="match status" value="1"/>
</dbReference>
<accession>A0A0D8ZV99</accession>
<dbReference type="InterPro" id="IPR051983">
    <property type="entry name" value="WSB_SOCS-box_domain"/>
</dbReference>
<feature type="repeat" description="WD" evidence="4">
    <location>
        <begin position="1325"/>
        <end position="1357"/>
    </location>
</feature>
<dbReference type="SMART" id="SM00320">
    <property type="entry name" value="WD40"/>
    <property type="match status" value="15"/>
</dbReference>
<dbReference type="Gene3D" id="1.25.40.10">
    <property type="entry name" value="Tetratricopeptide repeat domain"/>
    <property type="match status" value="1"/>
</dbReference>
<dbReference type="RefSeq" id="WP_045053808.1">
    <property type="nucleotide sequence ID" value="NZ_CAWMDP010000032.1"/>
</dbReference>
<dbReference type="Proteomes" id="UP000032452">
    <property type="component" value="Unassembled WGS sequence"/>
</dbReference>
<dbReference type="InterPro" id="IPR027417">
    <property type="entry name" value="P-loop_NTPase"/>
</dbReference>
<dbReference type="PANTHER" id="PTHR15622:SF2">
    <property type="entry name" value="U4_U6 SMALL NUCLEAR RIBONUCLEOPROTEIN PRP4"/>
    <property type="match status" value="1"/>
</dbReference>
<feature type="repeat" description="WD" evidence="4">
    <location>
        <begin position="1489"/>
        <end position="1520"/>
    </location>
</feature>
<keyword evidence="7" id="KW-1185">Reference proteome</keyword>
<feature type="repeat" description="WD" evidence="4">
    <location>
        <begin position="1161"/>
        <end position="1192"/>
    </location>
</feature>
<evidence type="ECO:0000313" key="6">
    <source>
        <dbReference type="EMBL" id="KJH72389.1"/>
    </source>
</evidence>
<dbReference type="EMBL" id="JYON01000005">
    <property type="protein sequence ID" value="KJH72389.1"/>
    <property type="molecule type" value="Genomic_DNA"/>
</dbReference>
<dbReference type="PROSITE" id="PS50082">
    <property type="entry name" value="WD_REPEATS_2"/>
    <property type="match status" value="15"/>
</dbReference>